<sequence length="196" mass="21808">MQKERIKILLIVWCVTIASCAPGKHLIPTSREEVLYNPYGAFITVNSDSVFTQGELLEINNEHLLMLTATGTKKLPMYRVTGFDIVLCHNQQKLYSTMMAVLVTPAIIGAIVHSEFSGNFLALGAVILLSSGGATVGEYSREAHIVTFGGDRNNLHLYAKYARFPGGLPKNVDPYKFTIWWANKKHVNMHSVKKID</sequence>
<evidence type="ECO:0000313" key="1">
    <source>
        <dbReference type="EMBL" id="MCW3808057.1"/>
    </source>
</evidence>
<dbReference type="RefSeq" id="WP_301202603.1">
    <property type="nucleotide sequence ID" value="NZ_JAPDPI010000086.1"/>
</dbReference>
<accession>A0AAE3SLT8</accession>
<gene>
    <name evidence="1" type="ORF">OM074_20710</name>
</gene>
<name>A0AAE3SLT8_9BACT</name>
<evidence type="ECO:0008006" key="3">
    <source>
        <dbReference type="Google" id="ProtNLM"/>
    </source>
</evidence>
<dbReference type="EMBL" id="JAPDPI010000086">
    <property type="protein sequence ID" value="MCW3808057.1"/>
    <property type="molecule type" value="Genomic_DNA"/>
</dbReference>
<evidence type="ECO:0000313" key="2">
    <source>
        <dbReference type="Proteomes" id="UP001207408"/>
    </source>
</evidence>
<dbReference type="Proteomes" id="UP001207408">
    <property type="component" value="Unassembled WGS sequence"/>
</dbReference>
<reference evidence="1" key="1">
    <citation type="submission" date="2022-10" db="EMBL/GenBank/DDBJ databases">
        <authorList>
            <person name="Yu W.X."/>
        </authorList>
    </citation>
    <scope>NUCLEOTIDE SEQUENCE</scope>
    <source>
        <strain evidence="1">D04</strain>
    </source>
</reference>
<keyword evidence="2" id="KW-1185">Reference proteome</keyword>
<comment type="caution">
    <text evidence="1">The sequence shown here is derived from an EMBL/GenBank/DDBJ whole genome shotgun (WGS) entry which is preliminary data.</text>
</comment>
<dbReference type="PROSITE" id="PS51257">
    <property type="entry name" value="PROKAR_LIPOPROTEIN"/>
    <property type="match status" value="1"/>
</dbReference>
<dbReference type="AlphaFoldDB" id="A0AAE3SLT8"/>
<proteinExistence type="predicted"/>
<organism evidence="1 2">
    <name type="scientific">Plebeiibacterium marinum</name>
    <dbReference type="NCBI Taxonomy" id="2992111"/>
    <lineage>
        <taxon>Bacteria</taxon>
        <taxon>Pseudomonadati</taxon>
        <taxon>Bacteroidota</taxon>
        <taxon>Bacteroidia</taxon>
        <taxon>Marinilabiliales</taxon>
        <taxon>Marinilabiliaceae</taxon>
        <taxon>Plebeiibacterium</taxon>
    </lineage>
</organism>
<protein>
    <recommendedName>
        <fullName evidence="3">Lipoprotein</fullName>
    </recommendedName>
</protein>